<dbReference type="CDD" id="cd03801">
    <property type="entry name" value="GT4_PimA-like"/>
    <property type="match status" value="2"/>
</dbReference>
<dbReference type="AlphaFoldDB" id="I4C9P6"/>
<evidence type="ECO:0000313" key="4">
    <source>
        <dbReference type="Proteomes" id="UP000006055"/>
    </source>
</evidence>
<dbReference type="Pfam" id="PF00534">
    <property type="entry name" value="Glycos_transf_1"/>
    <property type="match status" value="2"/>
</dbReference>
<dbReference type="eggNOG" id="COG0438">
    <property type="taxonomic scope" value="Bacteria"/>
</dbReference>
<dbReference type="Gene3D" id="3.40.50.2000">
    <property type="entry name" value="Glycogen Phosphorylase B"/>
    <property type="match status" value="3"/>
</dbReference>
<dbReference type="InterPro" id="IPR001296">
    <property type="entry name" value="Glyco_trans_1"/>
</dbReference>
<dbReference type="PANTHER" id="PTHR46401:SF2">
    <property type="entry name" value="GLYCOSYLTRANSFERASE WBBK-RELATED"/>
    <property type="match status" value="1"/>
</dbReference>
<keyword evidence="1 3" id="KW-0808">Transferase</keyword>
<protein>
    <submittedName>
        <fullName evidence="3">Glycosyltransferase</fullName>
    </submittedName>
</protein>
<accession>I4C9P6</accession>
<name>I4C9P6_DESTA</name>
<gene>
    <name evidence="3" type="ordered locus">Desti_3641</name>
</gene>
<dbReference type="PANTHER" id="PTHR46401">
    <property type="entry name" value="GLYCOSYLTRANSFERASE WBBK-RELATED"/>
    <property type="match status" value="1"/>
</dbReference>
<evidence type="ECO:0000259" key="2">
    <source>
        <dbReference type="Pfam" id="PF00534"/>
    </source>
</evidence>
<dbReference type="RefSeq" id="WP_014811415.1">
    <property type="nucleotide sequence ID" value="NC_018025.1"/>
</dbReference>
<evidence type="ECO:0000256" key="1">
    <source>
        <dbReference type="ARBA" id="ARBA00022679"/>
    </source>
</evidence>
<feature type="domain" description="Glycosyl transferase family 1" evidence="2">
    <location>
        <begin position="551"/>
        <end position="639"/>
    </location>
</feature>
<keyword evidence="4" id="KW-1185">Reference proteome</keyword>
<organism evidence="3 4">
    <name type="scientific">Desulfomonile tiedjei (strain ATCC 49306 / DSM 6799 / DCB-1)</name>
    <dbReference type="NCBI Taxonomy" id="706587"/>
    <lineage>
        <taxon>Bacteria</taxon>
        <taxon>Pseudomonadati</taxon>
        <taxon>Thermodesulfobacteriota</taxon>
        <taxon>Desulfomonilia</taxon>
        <taxon>Desulfomonilales</taxon>
        <taxon>Desulfomonilaceae</taxon>
        <taxon>Desulfomonile</taxon>
    </lineage>
</organism>
<dbReference type="SUPFAM" id="SSF53756">
    <property type="entry name" value="UDP-Glycosyltransferase/glycogen phosphorylase"/>
    <property type="match status" value="2"/>
</dbReference>
<evidence type="ECO:0000313" key="3">
    <source>
        <dbReference type="EMBL" id="AFM26287.1"/>
    </source>
</evidence>
<dbReference type="STRING" id="706587.Desti_3641"/>
<sequence>MTKPKVFLTGGDQHGWAVDEDLKLAREALSQVVELVDLPESEIVHAVWWYGLLIWPLKKLSGKRIICHIPGEPLRYMTVPEHRKALSIVGSWITRSKQAQEQFKSLGIESDLIPYVVDVNTFKPLERDASEIRELKSRWHIPDDVYLIGSFQRDTEGSDLKSPKLVKGPDVLLEILLGLRKRGIKAHTVLAGPRRNWIVKRLTEEGLPFTYLGEQTEGDDLQTNSLPRSVLNVLYNIIDLYVVGSRSEGGPHAILEAAAARCKIVSTHVGMAPDILEHECLYRTPPDAVRIIERDISENVLGRSIEAHASRVQERHTPGSVTHLFQSVYEKVDSIKPFTGAALAKTSFEKTPGARPSKLTVGLWHSFFKPPYGGGNQFMLALRKGFEALDLDVRENELHDGIDAYVLNSIHFDVDRFLEFSKKHRLNVVHRIDGPIHLIRGYDREKDELTYNLNAQFASGTVLQSAWTYQKIVETGYQPVKPVIIHNAVDSSIFHADGRIPFDRKRKIRLIATSWSNNPRKGGPVYKWIEKNLDWDRYEFTFVGNVSEQFDRVKHIPPVSSEDLSDLLRQHDIYITASRNDPCSNALIEALACGLPALYVNDGGHPELVACGGLPFEHEEEIFPQLEKLVEDYETFQRLITVSTLEDVTRKYLALVEEAVR</sequence>
<proteinExistence type="predicted"/>
<reference evidence="4" key="1">
    <citation type="submission" date="2012-06" db="EMBL/GenBank/DDBJ databases">
        <title>Complete sequence of chromosome of Desulfomonile tiedjei DSM 6799.</title>
        <authorList>
            <person name="Lucas S."/>
            <person name="Copeland A."/>
            <person name="Lapidus A."/>
            <person name="Glavina del Rio T."/>
            <person name="Dalin E."/>
            <person name="Tice H."/>
            <person name="Bruce D."/>
            <person name="Goodwin L."/>
            <person name="Pitluck S."/>
            <person name="Peters L."/>
            <person name="Ovchinnikova G."/>
            <person name="Zeytun A."/>
            <person name="Lu M."/>
            <person name="Kyrpides N."/>
            <person name="Mavromatis K."/>
            <person name="Ivanova N."/>
            <person name="Brettin T."/>
            <person name="Detter J.C."/>
            <person name="Han C."/>
            <person name="Larimer F."/>
            <person name="Land M."/>
            <person name="Hauser L."/>
            <person name="Markowitz V."/>
            <person name="Cheng J.-F."/>
            <person name="Hugenholtz P."/>
            <person name="Woyke T."/>
            <person name="Wu D."/>
            <person name="Spring S."/>
            <person name="Schroeder M."/>
            <person name="Brambilla E."/>
            <person name="Klenk H.-P."/>
            <person name="Eisen J.A."/>
        </authorList>
    </citation>
    <scope>NUCLEOTIDE SEQUENCE [LARGE SCALE GENOMIC DNA]</scope>
    <source>
        <strain evidence="4">ATCC 49306 / DSM 6799 / DCB-1</strain>
    </source>
</reference>
<dbReference type="HOGENOM" id="CLU_414900_0_0_7"/>
<dbReference type="GO" id="GO:0016757">
    <property type="term" value="F:glycosyltransferase activity"/>
    <property type="evidence" value="ECO:0007669"/>
    <property type="project" value="InterPro"/>
</dbReference>
<dbReference type="GO" id="GO:0009103">
    <property type="term" value="P:lipopolysaccharide biosynthetic process"/>
    <property type="evidence" value="ECO:0007669"/>
    <property type="project" value="TreeGrafter"/>
</dbReference>
<feature type="domain" description="Glycosyl transferase family 1" evidence="2">
    <location>
        <begin position="166"/>
        <end position="279"/>
    </location>
</feature>
<dbReference type="KEGG" id="dti:Desti_3641"/>
<dbReference type="EMBL" id="CP003360">
    <property type="protein sequence ID" value="AFM26287.1"/>
    <property type="molecule type" value="Genomic_DNA"/>
</dbReference>
<dbReference type="OrthoDB" id="5509989at2"/>
<dbReference type="Proteomes" id="UP000006055">
    <property type="component" value="Chromosome"/>
</dbReference>